<name>D8S9I2_SELML</name>
<keyword evidence="2" id="KW-1185">Reference proteome</keyword>
<proteinExistence type="predicted"/>
<sequence>MDDNRCLWKKDWPEESQLNVSYLLYCAMKDRDPEPVDQESLKKFCQAMERVTFASSDTLEDYIANIACLIEGKCHQRIGPEEKDYLKLVTEEILETMSSSPSQSQRREDHPTAAVALGEDEAARAASTSETTIPELDLTDIPDFVNSTANLDDIEMTLDSMPDDLHLLDDTNMI</sequence>
<dbReference type="KEGG" id="smo:SELMODRAFT_419618"/>
<dbReference type="EMBL" id="GL377608">
    <property type="protein sequence ID" value="EFJ18965.1"/>
    <property type="molecule type" value="Genomic_DNA"/>
</dbReference>
<dbReference type="Proteomes" id="UP000001514">
    <property type="component" value="Unassembled WGS sequence"/>
</dbReference>
<reference evidence="1 2" key="1">
    <citation type="journal article" date="2011" name="Science">
        <title>The Selaginella genome identifies genetic changes associated with the evolution of vascular plants.</title>
        <authorList>
            <person name="Banks J.A."/>
            <person name="Nishiyama T."/>
            <person name="Hasebe M."/>
            <person name="Bowman J.L."/>
            <person name="Gribskov M."/>
            <person name="dePamphilis C."/>
            <person name="Albert V.A."/>
            <person name="Aono N."/>
            <person name="Aoyama T."/>
            <person name="Ambrose B.A."/>
            <person name="Ashton N.W."/>
            <person name="Axtell M.J."/>
            <person name="Barker E."/>
            <person name="Barker M.S."/>
            <person name="Bennetzen J.L."/>
            <person name="Bonawitz N.D."/>
            <person name="Chapple C."/>
            <person name="Cheng C."/>
            <person name="Correa L.G."/>
            <person name="Dacre M."/>
            <person name="DeBarry J."/>
            <person name="Dreyer I."/>
            <person name="Elias M."/>
            <person name="Engstrom E.M."/>
            <person name="Estelle M."/>
            <person name="Feng L."/>
            <person name="Finet C."/>
            <person name="Floyd S.K."/>
            <person name="Frommer W.B."/>
            <person name="Fujita T."/>
            <person name="Gramzow L."/>
            <person name="Gutensohn M."/>
            <person name="Harholt J."/>
            <person name="Hattori M."/>
            <person name="Heyl A."/>
            <person name="Hirai T."/>
            <person name="Hiwatashi Y."/>
            <person name="Ishikawa M."/>
            <person name="Iwata M."/>
            <person name="Karol K.G."/>
            <person name="Koehler B."/>
            <person name="Kolukisaoglu U."/>
            <person name="Kubo M."/>
            <person name="Kurata T."/>
            <person name="Lalonde S."/>
            <person name="Li K."/>
            <person name="Li Y."/>
            <person name="Litt A."/>
            <person name="Lyons E."/>
            <person name="Manning G."/>
            <person name="Maruyama T."/>
            <person name="Michael T.P."/>
            <person name="Mikami K."/>
            <person name="Miyazaki S."/>
            <person name="Morinaga S."/>
            <person name="Murata T."/>
            <person name="Mueller-Roeber B."/>
            <person name="Nelson D.R."/>
            <person name="Obara M."/>
            <person name="Oguri Y."/>
            <person name="Olmstead R.G."/>
            <person name="Onodera N."/>
            <person name="Petersen B.L."/>
            <person name="Pils B."/>
            <person name="Prigge M."/>
            <person name="Rensing S.A."/>
            <person name="Riano-Pachon D.M."/>
            <person name="Roberts A.W."/>
            <person name="Sato Y."/>
            <person name="Scheller H.V."/>
            <person name="Schulz B."/>
            <person name="Schulz C."/>
            <person name="Shakirov E.V."/>
            <person name="Shibagaki N."/>
            <person name="Shinohara N."/>
            <person name="Shippen D.E."/>
            <person name="Soerensen I."/>
            <person name="Sotooka R."/>
            <person name="Sugimoto N."/>
            <person name="Sugita M."/>
            <person name="Sumikawa N."/>
            <person name="Tanurdzic M."/>
            <person name="Theissen G."/>
            <person name="Ulvskov P."/>
            <person name="Wakazuki S."/>
            <person name="Weng J.K."/>
            <person name="Willats W.W."/>
            <person name="Wipf D."/>
            <person name="Wolf P.G."/>
            <person name="Yang L."/>
            <person name="Zimmer A.D."/>
            <person name="Zhu Q."/>
            <person name="Mitros T."/>
            <person name="Hellsten U."/>
            <person name="Loque D."/>
            <person name="Otillar R."/>
            <person name="Salamov A."/>
            <person name="Schmutz J."/>
            <person name="Shapiro H."/>
            <person name="Lindquist E."/>
            <person name="Lucas S."/>
            <person name="Rokhsar D."/>
            <person name="Grigoriev I.V."/>
        </authorList>
    </citation>
    <scope>NUCLEOTIDE SEQUENCE [LARGE SCALE GENOMIC DNA]</scope>
</reference>
<dbReference type="InParanoid" id="D8S9I2"/>
<dbReference type="AlphaFoldDB" id="D8S9I2"/>
<dbReference type="HOGENOM" id="CLU_1542714_0_0_1"/>
<accession>D8S9I2</accession>
<evidence type="ECO:0000313" key="2">
    <source>
        <dbReference type="Proteomes" id="UP000001514"/>
    </source>
</evidence>
<evidence type="ECO:0000313" key="1">
    <source>
        <dbReference type="EMBL" id="EFJ18965.1"/>
    </source>
</evidence>
<organism evidence="2">
    <name type="scientific">Selaginella moellendorffii</name>
    <name type="common">Spikemoss</name>
    <dbReference type="NCBI Taxonomy" id="88036"/>
    <lineage>
        <taxon>Eukaryota</taxon>
        <taxon>Viridiplantae</taxon>
        <taxon>Streptophyta</taxon>
        <taxon>Embryophyta</taxon>
        <taxon>Tracheophyta</taxon>
        <taxon>Lycopodiopsida</taxon>
        <taxon>Selaginellales</taxon>
        <taxon>Selaginellaceae</taxon>
        <taxon>Selaginella</taxon>
    </lineage>
</organism>
<dbReference type="Gramene" id="EFJ18965">
    <property type="protein sequence ID" value="EFJ18965"/>
    <property type="gene ID" value="SELMODRAFT_419618"/>
</dbReference>
<gene>
    <name evidence="1" type="ORF">SELMODRAFT_419618</name>
</gene>
<protein>
    <submittedName>
        <fullName evidence="1">Uncharacterized protein</fullName>
    </submittedName>
</protein>